<keyword evidence="2" id="KW-0645">Protease</keyword>
<name>X0XY71_9ZZZZ</name>
<reference evidence="7" key="1">
    <citation type="journal article" date="2014" name="Front. Microbiol.">
        <title>High frequency of phylogenetically diverse reductive dehalogenase-homologous genes in deep subseafloor sedimentary metagenomes.</title>
        <authorList>
            <person name="Kawai M."/>
            <person name="Futagami T."/>
            <person name="Toyoda A."/>
            <person name="Takaki Y."/>
            <person name="Nishi S."/>
            <person name="Hori S."/>
            <person name="Arai W."/>
            <person name="Tsubouchi T."/>
            <person name="Morono Y."/>
            <person name="Uchiyama I."/>
            <person name="Ito T."/>
            <person name="Fujiyama A."/>
            <person name="Inagaki F."/>
            <person name="Takami H."/>
        </authorList>
    </citation>
    <scope>NUCLEOTIDE SEQUENCE</scope>
    <source>
        <strain evidence="7">Expedition CK06-06</strain>
    </source>
</reference>
<dbReference type="InterPro" id="IPR000209">
    <property type="entry name" value="Peptidase_S8/S53_dom"/>
</dbReference>
<feature type="region of interest" description="Disordered" evidence="5">
    <location>
        <begin position="133"/>
        <end position="162"/>
    </location>
</feature>
<feature type="domain" description="Peptidase S8/S53" evidence="6">
    <location>
        <begin position="22"/>
        <end position="235"/>
    </location>
</feature>
<dbReference type="SUPFAM" id="SSF52743">
    <property type="entry name" value="Subtilisin-like"/>
    <property type="match status" value="1"/>
</dbReference>
<dbReference type="PROSITE" id="PS51892">
    <property type="entry name" value="SUBTILASE"/>
    <property type="match status" value="1"/>
</dbReference>
<protein>
    <recommendedName>
        <fullName evidence="6">Peptidase S8/S53 domain-containing protein</fullName>
    </recommendedName>
</protein>
<comment type="caution">
    <text evidence="7">The sequence shown here is derived from an EMBL/GenBank/DDBJ whole genome shotgun (WGS) entry which is preliminary data.</text>
</comment>
<evidence type="ECO:0000256" key="5">
    <source>
        <dbReference type="SAM" id="MobiDB-lite"/>
    </source>
</evidence>
<feature type="non-terminal residue" evidence="7">
    <location>
        <position position="244"/>
    </location>
</feature>
<dbReference type="InterPro" id="IPR023828">
    <property type="entry name" value="Peptidase_S8_Ser-AS"/>
</dbReference>
<dbReference type="InterPro" id="IPR022398">
    <property type="entry name" value="Peptidase_S8_His-AS"/>
</dbReference>
<dbReference type="AlphaFoldDB" id="X0XY71"/>
<evidence type="ECO:0000313" key="7">
    <source>
        <dbReference type="EMBL" id="GAG29701.1"/>
    </source>
</evidence>
<accession>X0XY71</accession>
<sequence>SVPVGPTHRKVLAYNTSLGAWSHGTHVAGIVVGDSGAFDDLRGIAYLGKLVYGAVPSYAETDIVNALTLHHDQGARVHTNSWGDDGTTAYNGLARGFDVFCYDYEDDLVLLAVTNTSTLKNPENAKNLLAVGASRDTPDQSEHCTGGSGPTSDGRRKPEVYAPGCSTTSARSGTSCDTRSMTGTSMACPAVAGTAMLVRQYYLEGYYPSGAPDGNDAFTPSAALLKATLLNSAVDMTGVAGYPS</sequence>
<dbReference type="Pfam" id="PF00082">
    <property type="entry name" value="Peptidase_S8"/>
    <property type="match status" value="1"/>
</dbReference>
<dbReference type="InterPro" id="IPR034058">
    <property type="entry name" value="TagA/B/C/D_pept_dom"/>
</dbReference>
<dbReference type="PRINTS" id="PR00723">
    <property type="entry name" value="SUBTILISIN"/>
</dbReference>
<dbReference type="InterPro" id="IPR051048">
    <property type="entry name" value="Peptidase_S8/S53_subtilisin"/>
</dbReference>
<organism evidence="7">
    <name type="scientific">marine sediment metagenome</name>
    <dbReference type="NCBI Taxonomy" id="412755"/>
    <lineage>
        <taxon>unclassified sequences</taxon>
        <taxon>metagenomes</taxon>
        <taxon>ecological metagenomes</taxon>
    </lineage>
</organism>
<dbReference type="PANTHER" id="PTHR43399:SF4">
    <property type="entry name" value="CELL WALL-ASSOCIATED PROTEASE"/>
    <property type="match status" value="1"/>
</dbReference>
<keyword evidence="4" id="KW-0720">Serine protease</keyword>
<proteinExistence type="inferred from homology"/>
<evidence type="ECO:0000256" key="3">
    <source>
        <dbReference type="ARBA" id="ARBA00022801"/>
    </source>
</evidence>
<dbReference type="PROSITE" id="PS00138">
    <property type="entry name" value="SUBTILASE_SER"/>
    <property type="match status" value="1"/>
</dbReference>
<keyword evidence="3" id="KW-0378">Hydrolase</keyword>
<evidence type="ECO:0000256" key="1">
    <source>
        <dbReference type="ARBA" id="ARBA00011073"/>
    </source>
</evidence>
<dbReference type="Gene3D" id="3.40.50.200">
    <property type="entry name" value="Peptidase S8/S53 domain"/>
    <property type="match status" value="1"/>
</dbReference>
<dbReference type="PROSITE" id="PS00137">
    <property type="entry name" value="SUBTILASE_HIS"/>
    <property type="match status" value="1"/>
</dbReference>
<dbReference type="CDD" id="cd04842">
    <property type="entry name" value="Peptidases_S8_Kp43_protease"/>
    <property type="match status" value="1"/>
</dbReference>
<gene>
    <name evidence="7" type="ORF">S01H1_71731</name>
</gene>
<dbReference type="GO" id="GO:0006508">
    <property type="term" value="P:proteolysis"/>
    <property type="evidence" value="ECO:0007669"/>
    <property type="project" value="UniProtKB-KW"/>
</dbReference>
<dbReference type="InterPro" id="IPR036852">
    <property type="entry name" value="Peptidase_S8/S53_dom_sf"/>
</dbReference>
<dbReference type="GO" id="GO:0004252">
    <property type="term" value="F:serine-type endopeptidase activity"/>
    <property type="evidence" value="ECO:0007669"/>
    <property type="project" value="InterPro"/>
</dbReference>
<dbReference type="PANTHER" id="PTHR43399">
    <property type="entry name" value="SUBTILISIN-RELATED"/>
    <property type="match status" value="1"/>
</dbReference>
<comment type="similarity">
    <text evidence="1">Belongs to the peptidase S8 family.</text>
</comment>
<feature type="non-terminal residue" evidence="7">
    <location>
        <position position="1"/>
    </location>
</feature>
<dbReference type="InterPro" id="IPR015500">
    <property type="entry name" value="Peptidase_S8_subtilisin-rel"/>
</dbReference>
<evidence type="ECO:0000259" key="6">
    <source>
        <dbReference type="Pfam" id="PF00082"/>
    </source>
</evidence>
<evidence type="ECO:0000256" key="4">
    <source>
        <dbReference type="ARBA" id="ARBA00022825"/>
    </source>
</evidence>
<evidence type="ECO:0000256" key="2">
    <source>
        <dbReference type="ARBA" id="ARBA00022670"/>
    </source>
</evidence>
<dbReference type="EMBL" id="BARS01047787">
    <property type="protein sequence ID" value="GAG29701.1"/>
    <property type="molecule type" value="Genomic_DNA"/>
</dbReference>